<organism evidence="8 9">
    <name type="scientific">Phycicoccus elongatus Lp2</name>
    <dbReference type="NCBI Taxonomy" id="1193181"/>
    <lineage>
        <taxon>Bacteria</taxon>
        <taxon>Bacillati</taxon>
        <taxon>Actinomycetota</taxon>
        <taxon>Actinomycetes</taxon>
        <taxon>Micrococcales</taxon>
        <taxon>Intrasporangiaceae</taxon>
        <taxon>Phycicoccus</taxon>
    </lineage>
</organism>
<dbReference type="PANTHER" id="PTHR33692">
    <property type="entry name" value="RIBOSOME MATURATION FACTOR RIMM"/>
    <property type="match status" value="1"/>
</dbReference>
<evidence type="ECO:0000313" key="8">
    <source>
        <dbReference type="EMBL" id="CCH69354.1"/>
    </source>
</evidence>
<keyword evidence="4 5" id="KW-0143">Chaperone</keyword>
<comment type="caution">
    <text evidence="8">The sequence shown here is derived from an EMBL/GenBank/DDBJ whole genome shotgun (WGS) entry which is preliminary data.</text>
</comment>
<dbReference type="PANTHER" id="PTHR33692:SF1">
    <property type="entry name" value="RIBOSOME MATURATION FACTOR RIMM"/>
    <property type="match status" value="1"/>
</dbReference>
<proteinExistence type="inferred from homology"/>
<evidence type="ECO:0000259" key="6">
    <source>
        <dbReference type="Pfam" id="PF01782"/>
    </source>
</evidence>
<dbReference type="InterPro" id="IPR009000">
    <property type="entry name" value="Transl_B-barrel_sf"/>
</dbReference>
<dbReference type="InterPro" id="IPR002676">
    <property type="entry name" value="RimM_N"/>
</dbReference>
<gene>
    <name evidence="5 8" type="primary">rimM</name>
    <name evidence="8" type="ORF">BN10_1590006</name>
</gene>
<evidence type="ECO:0000256" key="3">
    <source>
        <dbReference type="ARBA" id="ARBA00022552"/>
    </source>
</evidence>
<comment type="function">
    <text evidence="5">An accessory protein needed during the final step in the assembly of 30S ribosomal subunit, possibly for assembly of the head region. Essential for efficient processing of 16S rRNA. May be needed both before and after RbfA during the maturation of 16S rRNA. It has affinity for free ribosomal 30S subunits but not for 70S ribosomes.</text>
</comment>
<keyword evidence="1 5" id="KW-0963">Cytoplasm</keyword>
<evidence type="ECO:0000256" key="1">
    <source>
        <dbReference type="ARBA" id="ARBA00022490"/>
    </source>
</evidence>
<comment type="domain">
    <text evidence="5">The PRC barrel domain binds ribosomal protein uS19.</text>
</comment>
<dbReference type="RefSeq" id="WP_010852007.1">
    <property type="nucleotide sequence ID" value="NZ_HF570956.1"/>
</dbReference>
<dbReference type="Gene3D" id="2.30.30.240">
    <property type="entry name" value="PRC-barrel domain"/>
    <property type="match status" value="1"/>
</dbReference>
<keyword evidence="2 5" id="KW-0690">Ribosome biogenesis</keyword>
<dbReference type="eggNOG" id="COG0806">
    <property type="taxonomic scope" value="Bacteria"/>
</dbReference>
<keyword evidence="9" id="KW-1185">Reference proteome</keyword>
<dbReference type="Proteomes" id="UP000013167">
    <property type="component" value="Unassembled WGS sequence"/>
</dbReference>
<dbReference type="EMBL" id="CAIZ01000067">
    <property type="protein sequence ID" value="CCH69354.1"/>
    <property type="molecule type" value="Genomic_DNA"/>
</dbReference>
<feature type="domain" description="Ribosome maturation factor RimM PRC barrel" evidence="7">
    <location>
        <begin position="105"/>
        <end position="172"/>
    </location>
</feature>
<evidence type="ECO:0000256" key="5">
    <source>
        <dbReference type="HAMAP-Rule" id="MF_00014"/>
    </source>
</evidence>
<reference evidence="8 9" key="1">
    <citation type="journal article" date="2013" name="ISME J.">
        <title>A metabolic model for members of the genus Tetrasphaera involved in enhanced biological phosphorus removal.</title>
        <authorList>
            <person name="Kristiansen R."/>
            <person name="Nguyen H.T.T."/>
            <person name="Saunders A.M."/>
            <person name="Nielsen J.L."/>
            <person name="Wimmer R."/>
            <person name="Le V.Q."/>
            <person name="McIlroy S.J."/>
            <person name="Petrovski S."/>
            <person name="Seviour R.J."/>
            <person name="Calteau A."/>
            <person name="Nielsen K.L."/>
            <person name="Nielsen P.H."/>
        </authorList>
    </citation>
    <scope>NUCLEOTIDE SEQUENCE [LARGE SCALE GENOMIC DNA]</scope>
    <source>
        <strain evidence="8 9">Lp2</strain>
    </source>
</reference>
<dbReference type="STRING" id="1193181.BN10_1590006"/>
<dbReference type="SUPFAM" id="SSF50346">
    <property type="entry name" value="PRC-barrel domain"/>
    <property type="match status" value="1"/>
</dbReference>
<sequence>MSDRVLARIGKPHGIRGEVTVQAHTDDPAARFVPGATFATEAPPGSGVPRVLTISAARLHRDTWLLAFEEVPDRTGAEGLRGTRLVLDDDAAADELDDEEGWYEDDLVGLAAYTVVGERIGEVSGLTIGTAQDLLHIRLTDGREALIPFVEALVPTVDLDAGRVVVDPPHGLLDLAE</sequence>
<dbReference type="GO" id="GO:0005840">
    <property type="term" value="C:ribosome"/>
    <property type="evidence" value="ECO:0007669"/>
    <property type="project" value="InterPro"/>
</dbReference>
<dbReference type="GO" id="GO:0006364">
    <property type="term" value="P:rRNA processing"/>
    <property type="evidence" value="ECO:0007669"/>
    <property type="project" value="UniProtKB-UniRule"/>
</dbReference>
<dbReference type="InterPro" id="IPR056792">
    <property type="entry name" value="PRC_RimM"/>
</dbReference>
<dbReference type="GO" id="GO:0005737">
    <property type="term" value="C:cytoplasm"/>
    <property type="evidence" value="ECO:0007669"/>
    <property type="project" value="UniProtKB-SubCell"/>
</dbReference>
<evidence type="ECO:0000256" key="2">
    <source>
        <dbReference type="ARBA" id="ARBA00022517"/>
    </source>
</evidence>
<dbReference type="HOGENOM" id="CLU_077636_0_0_11"/>
<dbReference type="NCBIfam" id="TIGR02273">
    <property type="entry name" value="16S_RimM"/>
    <property type="match status" value="1"/>
</dbReference>
<dbReference type="GO" id="GO:0043022">
    <property type="term" value="F:ribosome binding"/>
    <property type="evidence" value="ECO:0007669"/>
    <property type="project" value="InterPro"/>
</dbReference>
<keyword evidence="3 5" id="KW-0698">rRNA processing</keyword>
<comment type="subcellular location">
    <subcellularLocation>
        <location evidence="5">Cytoplasm</location>
    </subcellularLocation>
</comment>
<dbReference type="InterPro" id="IPR011033">
    <property type="entry name" value="PRC_barrel-like_sf"/>
</dbReference>
<evidence type="ECO:0000256" key="4">
    <source>
        <dbReference type="ARBA" id="ARBA00023186"/>
    </source>
</evidence>
<dbReference type="Pfam" id="PF01782">
    <property type="entry name" value="RimM"/>
    <property type="match status" value="1"/>
</dbReference>
<name>N0E377_9MICO</name>
<dbReference type="Pfam" id="PF24986">
    <property type="entry name" value="PRC_RimM"/>
    <property type="match status" value="1"/>
</dbReference>
<evidence type="ECO:0000313" key="9">
    <source>
        <dbReference type="Proteomes" id="UP000013167"/>
    </source>
</evidence>
<dbReference type="OrthoDB" id="5381335at2"/>
<dbReference type="InterPro" id="IPR036976">
    <property type="entry name" value="RimM_N_sf"/>
</dbReference>
<dbReference type="HAMAP" id="MF_00014">
    <property type="entry name" value="Ribosome_mat_RimM"/>
    <property type="match status" value="1"/>
</dbReference>
<feature type="domain" description="RimM N-terminal" evidence="6">
    <location>
        <begin position="6"/>
        <end position="90"/>
    </location>
</feature>
<protein>
    <recommendedName>
        <fullName evidence="5">Ribosome maturation factor RimM</fullName>
    </recommendedName>
</protein>
<dbReference type="SUPFAM" id="SSF50447">
    <property type="entry name" value="Translation proteins"/>
    <property type="match status" value="1"/>
</dbReference>
<dbReference type="Gene3D" id="2.40.30.60">
    <property type="entry name" value="RimM"/>
    <property type="match status" value="1"/>
</dbReference>
<dbReference type="InterPro" id="IPR011961">
    <property type="entry name" value="RimM"/>
</dbReference>
<evidence type="ECO:0000259" key="7">
    <source>
        <dbReference type="Pfam" id="PF24986"/>
    </source>
</evidence>
<comment type="subunit">
    <text evidence="5">Binds ribosomal protein uS19.</text>
</comment>
<dbReference type="AlphaFoldDB" id="N0E377"/>
<dbReference type="GO" id="GO:0042274">
    <property type="term" value="P:ribosomal small subunit biogenesis"/>
    <property type="evidence" value="ECO:0007669"/>
    <property type="project" value="UniProtKB-UniRule"/>
</dbReference>
<comment type="similarity">
    <text evidence="5">Belongs to the RimM family.</text>
</comment>
<accession>N0E377</accession>